<dbReference type="InterPro" id="IPR015928">
    <property type="entry name" value="Aconitase/3IPM_dehydase_swvl"/>
</dbReference>
<dbReference type="EMBL" id="PYVU01000060">
    <property type="protein sequence ID" value="PTB96235.1"/>
    <property type="molecule type" value="Genomic_DNA"/>
</dbReference>
<dbReference type="InterPro" id="IPR004431">
    <property type="entry name" value="3-IsopropMal_deHydase_ssu"/>
</dbReference>
<comment type="catalytic activity">
    <reaction evidence="1 10">
        <text>(2R,3S)-3-isopropylmalate = (2S)-2-isopropylmalate</text>
        <dbReference type="Rhea" id="RHEA:32287"/>
        <dbReference type="ChEBI" id="CHEBI:1178"/>
        <dbReference type="ChEBI" id="CHEBI:35121"/>
        <dbReference type="EC" id="4.2.1.33"/>
    </reaction>
</comment>
<keyword evidence="7 10" id="KW-0028">Amino-acid biosynthesis</keyword>
<accession>A0A2T4DR05</accession>
<proteinExistence type="inferred from homology"/>
<comment type="similarity">
    <text evidence="4 10">Belongs to the LeuD family. LeuD type 1 subfamily.</text>
</comment>
<dbReference type="PANTHER" id="PTHR43345:SF5">
    <property type="entry name" value="3-ISOPROPYLMALATE DEHYDRATASE SMALL SUBUNIT"/>
    <property type="match status" value="1"/>
</dbReference>
<dbReference type="Pfam" id="PF00694">
    <property type="entry name" value="Aconitase_C"/>
    <property type="match status" value="1"/>
</dbReference>
<evidence type="ECO:0000256" key="9">
    <source>
        <dbReference type="ARBA" id="ARBA00023304"/>
    </source>
</evidence>
<keyword evidence="8 10" id="KW-0456">Lyase</keyword>
<evidence type="ECO:0000256" key="2">
    <source>
        <dbReference type="ARBA" id="ARBA00002695"/>
    </source>
</evidence>
<evidence type="ECO:0000313" key="12">
    <source>
        <dbReference type="EMBL" id="PTB96235.1"/>
    </source>
</evidence>
<dbReference type="NCBIfam" id="TIGR00171">
    <property type="entry name" value="leuD"/>
    <property type="match status" value="1"/>
</dbReference>
<dbReference type="AlphaFoldDB" id="A0A2T4DR05"/>
<evidence type="ECO:0000259" key="11">
    <source>
        <dbReference type="Pfam" id="PF00694"/>
    </source>
</evidence>
<evidence type="ECO:0000256" key="3">
    <source>
        <dbReference type="ARBA" id="ARBA00004729"/>
    </source>
</evidence>
<dbReference type="CDD" id="cd01577">
    <property type="entry name" value="IPMI_Swivel"/>
    <property type="match status" value="1"/>
</dbReference>
<dbReference type="EC" id="4.2.1.33" evidence="10"/>
<comment type="subunit">
    <text evidence="5 10">Heterodimer of LeuC and LeuD.</text>
</comment>
<dbReference type="HAMAP" id="MF_01031">
    <property type="entry name" value="LeuD_type1"/>
    <property type="match status" value="1"/>
</dbReference>
<name>A0A2T4DR05_9BACT</name>
<keyword evidence="6 10" id="KW-0432">Leucine biosynthesis</keyword>
<dbReference type="InterPro" id="IPR050075">
    <property type="entry name" value="LeuD"/>
</dbReference>
<dbReference type="FunFam" id="3.20.19.10:FF:000003">
    <property type="entry name" value="3-isopropylmalate dehydratase small subunit"/>
    <property type="match status" value="1"/>
</dbReference>
<evidence type="ECO:0000256" key="5">
    <source>
        <dbReference type="ARBA" id="ARBA00011271"/>
    </source>
</evidence>
<comment type="function">
    <text evidence="2 10">Catalyzes the isomerization between 2-isopropylmalate and 3-isopropylmalate, via the formation of 2-isopropylmaleate.</text>
</comment>
<gene>
    <name evidence="10 12" type="primary">leuD</name>
    <name evidence="12" type="ORF">C9994_08205</name>
</gene>
<evidence type="ECO:0000313" key="13">
    <source>
        <dbReference type="Proteomes" id="UP000240608"/>
    </source>
</evidence>
<dbReference type="GO" id="GO:0009316">
    <property type="term" value="C:3-isopropylmalate dehydratase complex"/>
    <property type="evidence" value="ECO:0007669"/>
    <property type="project" value="InterPro"/>
</dbReference>
<dbReference type="PANTHER" id="PTHR43345">
    <property type="entry name" value="3-ISOPROPYLMALATE DEHYDRATASE SMALL SUBUNIT 2-RELATED-RELATED"/>
    <property type="match status" value="1"/>
</dbReference>
<dbReference type="UniPathway" id="UPA00048">
    <property type="reaction ID" value="UER00071"/>
</dbReference>
<dbReference type="GO" id="GO:0009098">
    <property type="term" value="P:L-leucine biosynthetic process"/>
    <property type="evidence" value="ECO:0007669"/>
    <property type="project" value="UniProtKB-UniRule"/>
</dbReference>
<organism evidence="12 13">
    <name type="scientific">Marivirga lumbricoides</name>
    <dbReference type="NCBI Taxonomy" id="1046115"/>
    <lineage>
        <taxon>Bacteria</taxon>
        <taxon>Pseudomonadati</taxon>
        <taxon>Bacteroidota</taxon>
        <taxon>Cytophagia</taxon>
        <taxon>Cytophagales</taxon>
        <taxon>Marivirgaceae</taxon>
        <taxon>Marivirga</taxon>
    </lineage>
</organism>
<dbReference type="NCBIfam" id="NF002458">
    <property type="entry name" value="PRK01641.1"/>
    <property type="match status" value="1"/>
</dbReference>
<evidence type="ECO:0000256" key="4">
    <source>
        <dbReference type="ARBA" id="ARBA00009845"/>
    </source>
</evidence>
<evidence type="ECO:0000256" key="6">
    <source>
        <dbReference type="ARBA" id="ARBA00022430"/>
    </source>
</evidence>
<dbReference type="GO" id="GO:0003861">
    <property type="term" value="F:3-isopropylmalate dehydratase activity"/>
    <property type="evidence" value="ECO:0007669"/>
    <property type="project" value="UniProtKB-UniRule"/>
</dbReference>
<evidence type="ECO:0000256" key="8">
    <source>
        <dbReference type="ARBA" id="ARBA00023239"/>
    </source>
</evidence>
<comment type="caution">
    <text evidence="12">The sequence shown here is derived from an EMBL/GenBank/DDBJ whole genome shotgun (WGS) entry which is preliminary data.</text>
</comment>
<comment type="pathway">
    <text evidence="3 10">Amino-acid biosynthesis; L-leucine biosynthesis; L-leucine from 3-methyl-2-oxobutanoate: step 2/4.</text>
</comment>
<dbReference type="SUPFAM" id="SSF52016">
    <property type="entry name" value="LeuD/IlvD-like"/>
    <property type="match status" value="1"/>
</dbReference>
<evidence type="ECO:0000256" key="1">
    <source>
        <dbReference type="ARBA" id="ARBA00000491"/>
    </source>
</evidence>
<keyword evidence="9 10" id="KW-0100">Branched-chain amino acid biosynthesis</keyword>
<reference evidence="12 13" key="1">
    <citation type="submission" date="2018-03" db="EMBL/GenBank/DDBJ databases">
        <title>Cross-interface Injection: A General Nanoliter Liquid Handling Method Applied to Single Cells Genome Amplification Automated Nanoliter Liquid Handling Applied to Single Cell Multiple Displacement Amplification.</title>
        <authorList>
            <person name="Yun J."/>
            <person name="Xu P."/>
            <person name="Xu J."/>
            <person name="Dai X."/>
            <person name="Wang Y."/>
            <person name="Zheng X."/>
            <person name="Cao C."/>
            <person name="Yi Q."/>
            <person name="Zhu Y."/>
            <person name="Wang L."/>
            <person name="Dong Z."/>
            <person name="Huang Y."/>
            <person name="Huang L."/>
            <person name="Du W."/>
        </authorList>
    </citation>
    <scope>NUCLEOTIDE SEQUENCE [LARGE SCALE GENOMIC DNA]</scope>
    <source>
        <strain evidence="12 13">Z-D1-2</strain>
    </source>
</reference>
<feature type="domain" description="Aconitase A/isopropylmalate dehydratase small subunit swivel" evidence="11">
    <location>
        <begin position="1"/>
        <end position="121"/>
    </location>
</feature>
<dbReference type="InterPro" id="IPR033940">
    <property type="entry name" value="IPMI_Swivel"/>
</dbReference>
<sequence length="198" mass="22618">MEKFTRLFSKCVLLPEENVDTDQIIPARFLKAVSREGFGDNLFRDWRYLDESTPNPDFVLNQPGVEGQILVAGRNFGCGSSREHAAWALYDYGFRVIISSFFADIFKNNALNNGLLPVQVSDDVLAKIFKTVNNDPATLAEVNLEEERLVIEKAGISENFEINNYKKYCMINGFDDIDFLINKSEEIKAYEQNRELVI</sequence>
<dbReference type="InterPro" id="IPR000573">
    <property type="entry name" value="AconitaseA/IPMdHydase_ssu_swvl"/>
</dbReference>
<protein>
    <recommendedName>
        <fullName evidence="10">3-isopropylmalate dehydratase small subunit</fullName>
        <ecNumber evidence="10">4.2.1.33</ecNumber>
    </recommendedName>
    <alternativeName>
        <fullName evidence="10">Alpha-IPM isomerase</fullName>
        <shortName evidence="10">IPMI</shortName>
    </alternativeName>
    <alternativeName>
        <fullName evidence="10">Isopropylmalate isomerase</fullName>
    </alternativeName>
</protein>
<dbReference type="Gene3D" id="3.20.19.10">
    <property type="entry name" value="Aconitase, domain 4"/>
    <property type="match status" value="1"/>
</dbReference>
<evidence type="ECO:0000256" key="10">
    <source>
        <dbReference type="HAMAP-Rule" id="MF_01031"/>
    </source>
</evidence>
<evidence type="ECO:0000256" key="7">
    <source>
        <dbReference type="ARBA" id="ARBA00022605"/>
    </source>
</evidence>
<dbReference type="Proteomes" id="UP000240608">
    <property type="component" value="Unassembled WGS sequence"/>
</dbReference>